<sequence>MKNLDLILLLLIALSCNNKKEKINFSETQEQIELETDIKKNQLIVSDSTSIANVALSFINGYTENCNQMNDRIEIVEWVNSNHNASQKFKSELKRITEEADKADPELGLGFNPIFNAQDYPDKGFKLVDFDTISGIVNVKDKILDNGFRMKIKLIKEKDKWLVNGMGIINMPEIEWIEK</sequence>
<comment type="caution">
    <text evidence="1">The sequence shown here is derived from an EMBL/GenBank/DDBJ whole genome shotgun (WGS) entry which is preliminary data.</text>
</comment>
<dbReference type="Gene3D" id="3.10.450.50">
    <property type="match status" value="1"/>
</dbReference>
<evidence type="ECO:0008006" key="3">
    <source>
        <dbReference type="Google" id="ProtNLM"/>
    </source>
</evidence>
<proteinExistence type="predicted"/>
<organism evidence="1 2">
    <name type="scientific">Mariniflexile soesokkakense</name>
    <dbReference type="NCBI Taxonomy" id="1343160"/>
    <lineage>
        <taxon>Bacteria</taxon>
        <taxon>Pseudomonadati</taxon>
        <taxon>Bacteroidota</taxon>
        <taxon>Flavobacteriia</taxon>
        <taxon>Flavobacteriales</taxon>
        <taxon>Flavobacteriaceae</taxon>
        <taxon>Mariniflexile</taxon>
    </lineage>
</organism>
<protein>
    <recommendedName>
        <fullName evidence="3">DUF3828 domain-containing protein</fullName>
    </recommendedName>
</protein>
<accession>A0ABV0AGX6</accession>
<dbReference type="RefSeq" id="WP_346242987.1">
    <property type="nucleotide sequence ID" value="NZ_JAZHYP010000020.1"/>
</dbReference>
<gene>
    <name evidence="1" type="ORF">VP395_15755</name>
</gene>
<keyword evidence="2" id="KW-1185">Reference proteome</keyword>
<evidence type="ECO:0000313" key="2">
    <source>
        <dbReference type="Proteomes" id="UP001416393"/>
    </source>
</evidence>
<dbReference type="PROSITE" id="PS51257">
    <property type="entry name" value="PROKAR_LIPOPROTEIN"/>
    <property type="match status" value="1"/>
</dbReference>
<dbReference type="Proteomes" id="UP001416393">
    <property type="component" value="Unassembled WGS sequence"/>
</dbReference>
<dbReference type="EMBL" id="JAZHYP010000020">
    <property type="protein sequence ID" value="MEN3325186.1"/>
    <property type="molecule type" value="Genomic_DNA"/>
</dbReference>
<evidence type="ECO:0000313" key="1">
    <source>
        <dbReference type="EMBL" id="MEN3325186.1"/>
    </source>
</evidence>
<reference evidence="1 2" key="1">
    <citation type="submission" date="2024-01" db="EMBL/GenBank/DDBJ databases">
        <title>Mariniflexile litorale sp. nov., isolated from the shallow sediments of the Sea of Japan.</title>
        <authorList>
            <person name="Romanenko L."/>
            <person name="Bystritskaya E."/>
            <person name="Isaeva M."/>
        </authorList>
    </citation>
    <scope>NUCLEOTIDE SEQUENCE [LARGE SCALE GENOMIC DNA]</scope>
    <source>
        <strain evidence="1 2">KCTC 32427</strain>
    </source>
</reference>
<name>A0ABV0AGX6_9FLAO</name>